<name>A0A3A3FI41_9BURK</name>
<evidence type="ECO:0000313" key="2">
    <source>
        <dbReference type="Proteomes" id="UP000265955"/>
    </source>
</evidence>
<dbReference type="InterPro" id="IPR012338">
    <property type="entry name" value="Beta-lactam/transpept-like"/>
</dbReference>
<dbReference type="Gene3D" id="3.40.710.10">
    <property type="entry name" value="DD-peptidase/beta-lactamase superfamily"/>
    <property type="match status" value="1"/>
</dbReference>
<keyword evidence="2" id="KW-1185">Reference proteome</keyword>
<dbReference type="EMBL" id="QYUO01000002">
    <property type="protein sequence ID" value="RJF95173.1"/>
    <property type="molecule type" value="Genomic_DNA"/>
</dbReference>
<comment type="caution">
    <text evidence="1">The sequence shown here is derived from an EMBL/GenBank/DDBJ whole genome shotgun (WGS) entry which is preliminary data.</text>
</comment>
<gene>
    <name evidence="1" type="ORF">D3871_17110</name>
</gene>
<evidence type="ECO:0000313" key="1">
    <source>
        <dbReference type="EMBL" id="RJF95173.1"/>
    </source>
</evidence>
<evidence type="ECO:0008006" key="3">
    <source>
        <dbReference type="Google" id="ProtNLM"/>
    </source>
</evidence>
<reference evidence="2" key="1">
    <citation type="submission" date="2018-09" db="EMBL/GenBank/DDBJ databases">
        <authorList>
            <person name="Zhu H."/>
        </authorList>
    </citation>
    <scope>NUCLEOTIDE SEQUENCE [LARGE SCALE GENOMIC DNA]</scope>
    <source>
        <strain evidence="2">K1R23-30</strain>
    </source>
</reference>
<dbReference type="Proteomes" id="UP000265955">
    <property type="component" value="Unassembled WGS sequence"/>
</dbReference>
<protein>
    <recommendedName>
        <fullName evidence="3">D-alanyl-D-alanine endopeptidase (Penicillin-binding protein 7)</fullName>
    </recommendedName>
</protein>
<organism evidence="1 2">
    <name type="scientific">Noviherbaspirillum saxi</name>
    <dbReference type="NCBI Taxonomy" id="2320863"/>
    <lineage>
        <taxon>Bacteria</taxon>
        <taxon>Pseudomonadati</taxon>
        <taxon>Pseudomonadota</taxon>
        <taxon>Betaproteobacteria</taxon>
        <taxon>Burkholderiales</taxon>
        <taxon>Oxalobacteraceae</taxon>
        <taxon>Noviherbaspirillum</taxon>
    </lineage>
</organism>
<dbReference type="SUPFAM" id="SSF56601">
    <property type="entry name" value="beta-lactamase/transpeptidase-like"/>
    <property type="match status" value="1"/>
</dbReference>
<accession>A0A3A3FI41</accession>
<sequence>MIVLQKTGYIAEAGRCLVMQANIEGRSVIMVFLDAKGKYSRAADANRIRDWLDKEKLPRRTQTVQKDHD</sequence>
<proteinExistence type="predicted"/>
<dbReference type="OrthoDB" id="5688590at2"/>
<dbReference type="AlphaFoldDB" id="A0A3A3FI41"/>